<dbReference type="RefSeq" id="XP_019891515.2">
    <property type="nucleotide sequence ID" value="XM_020035956.2"/>
</dbReference>
<name>A0A9J7IDV8_MUSDO</name>
<dbReference type="GO" id="GO:0004222">
    <property type="term" value="F:metalloendopeptidase activity"/>
    <property type="evidence" value="ECO:0007669"/>
    <property type="project" value="InterPro"/>
</dbReference>
<dbReference type="InterPro" id="IPR000718">
    <property type="entry name" value="Peptidase_M13"/>
</dbReference>
<evidence type="ECO:0000313" key="2">
    <source>
        <dbReference type="RefSeq" id="XP_019891515.2"/>
    </source>
</evidence>
<accession>A0A9J7IDV8</accession>
<dbReference type="Gene3D" id="1.10.1380.10">
    <property type="entry name" value="Neutral endopeptidase , domain2"/>
    <property type="match status" value="1"/>
</dbReference>
<dbReference type="Proteomes" id="UP001652621">
    <property type="component" value="Unplaced"/>
</dbReference>
<dbReference type="SUPFAM" id="SSF55486">
    <property type="entry name" value="Metalloproteases ('zincins'), catalytic domain"/>
    <property type="match status" value="1"/>
</dbReference>
<organism evidence="1 2">
    <name type="scientific">Musca domestica</name>
    <name type="common">House fly</name>
    <dbReference type="NCBI Taxonomy" id="7370"/>
    <lineage>
        <taxon>Eukaryota</taxon>
        <taxon>Metazoa</taxon>
        <taxon>Ecdysozoa</taxon>
        <taxon>Arthropoda</taxon>
        <taxon>Hexapoda</taxon>
        <taxon>Insecta</taxon>
        <taxon>Pterygota</taxon>
        <taxon>Neoptera</taxon>
        <taxon>Endopterygota</taxon>
        <taxon>Diptera</taxon>
        <taxon>Brachycera</taxon>
        <taxon>Muscomorpha</taxon>
        <taxon>Muscoidea</taxon>
        <taxon>Muscidae</taxon>
        <taxon>Musca</taxon>
    </lineage>
</organism>
<keyword evidence="1" id="KW-1185">Reference proteome</keyword>
<evidence type="ECO:0000313" key="1">
    <source>
        <dbReference type="Proteomes" id="UP001652621"/>
    </source>
</evidence>
<dbReference type="InterPro" id="IPR042089">
    <property type="entry name" value="Peptidase_M13_dom_2"/>
</dbReference>
<dbReference type="VEuPathDB" id="VectorBase:MDOMA2_010097"/>
<sequence length="301" mass="35531">MAMAQKRDTPNECMTTAKSLMSVAFEWIYAVLHPELQHEMAKISQMFENIVKNVNRTLHMDRHGLIPKELFEKLDTIQLKVGNLPQENAKEILQSYYPDLKLSPFEYYGNYLKLLRFHYELEHTYLNYGDTNHLRDNKEFFYKTPEYKYDPEIHPEYYAPLNILILPLALLRPPVYHVDFEDFFKQSSLGSLMGNGIFGSFETLHDRFDDDQLQQLAQVVGVHSAFEVFFSSLQSEDISRYQTMFNLTSLQELKQMFFLNAVHYRCEWYVANADVVDFMATHLSDFAESFDCKMNSFLKMF</sequence>
<dbReference type="KEGG" id="mde:109612167"/>
<dbReference type="GeneID" id="109612167"/>
<dbReference type="GO" id="GO:0006508">
    <property type="term" value="P:proteolysis"/>
    <property type="evidence" value="ECO:0007669"/>
    <property type="project" value="InterPro"/>
</dbReference>
<dbReference type="Gene3D" id="3.40.390.10">
    <property type="entry name" value="Collagenase (Catalytic Domain)"/>
    <property type="match status" value="1"/>
</dbReference>
<reference evidence="2" key="1">
    <citation type="submission" date="2025-08" db="UniProtKB">
        <authorList>
            <consortium name="RefSeq"/>
        </authorList>
    </citation>
    <scope>IDENTIFICATION</scope>
    <source>
        <strain evidence="2">Aabys</strain>
        <tissue evidence="2">Whole body</tissue>
    </source>
</reference>
<dbReference type="InterPro" id="IPR024079">
    <property type="entry name" value="MetalloPept_cat_dom_sf"/>
</dbReference>
<proteinExistence type="predicted"/>
<protein>
    <submittedName>
        <fullName evidence="2">Uncharacterized protein LOC109612167</fullName>
    </submittedName>
</protein>
<dbReference type="PROSITE" id="PS51885">
    <property type="entry name" value="NEPRILYSIN"/>
    <property type="match status" value="1"/>
</dbReference>
<dbReference type="AlphaFoldDB" id="A0A9J7IDV8"/>
<gene>
    <name evidence="2" type="primary">LOC109612167</name>
</gene>